<dbReference type="GO" id="GO:0030422">
    <property type="term" value="P:siRNA processing"/>
    <property type="evidence" value="ECO:0007669"/>
    <property type="project" value="TreeGrafter"/>
</dbReference>
<evidence type="ECO:0000259" key="24">
    <source>
        <dbReference type="PROSITE" id="PS51327"/>
    </source>
</evidence>
<comment type="cofactor">
    <cofactor evidence="2">
        <name>Mg(2+)</name>
        <dbReference type="ChEBI" id="CHEBI:18420"/>
    </cofactor>
</comment>
<evidence type="ECO:0000256" key="10">
    <source>
        <dbReference type="ARBA" id="ARBA00022833"/>
    </source>
</evidence>
<feature type="domain" description="RNase III" evidence="20">
    <location>
        <begin position="1091"/>
        <end position="1200"/>
    </location>
</feature>
<feature type="domain" description="PAZ" evidence="21">
    <location>
        <begin position="892"/>
        <end position="1022"/>
    </location>
</feature>
<dbReference type="InterPro" id="IPR005034">
    <property type="entry name" value="Dicer_dimerisation"/>
</dbReference>
<evidence type="ECO:0000256" key="7">
    <source>
        <dbReference type="ARBA" id="ARBA00022741"/>
    </source>
</evidence>
<dbReference type="CDD" id="cd00593">
    <property type="entry name" value="RIBOc"/>
    <property type="match status" value="2"/>
</dbReference>
<keyword evidence="18" id="KW-0175">Coiled coil</keyword>
<feature type="domain" description="Helicase ATP-binding" evidence="22">
    <location>
        <begin position="135"/>
        <end position="317"/>
    </location>
</feature>
<dbReference type="InterPro" id="IPR056755">
    <property type="entry name" value="DSRM_2"/>
</dbReference>
<comment type="similarity">
    <text evidence="16 17">Belongs to the helicase family. Dicer subfamily.</text>
</comment>
<dbReference type="Pfam" id="PF00271">
    <property type="entry name" value="Helicase_C"/>
    <property type="match status" value="1"/>
</dbReference>
<keyword evidence="12" id="KW-0460">Magnesium</keyword>
<evidence type="ECO:0000259" key="23">
    <source>
        <dbReference type="PROSITE" id="PS51194"/>
    </source>
</evidence>
<dbReference type="GO" id="GO:0003677">
    <property type="term" value="F:DNA binding"/>
    <property type="evidence" value="ECO:0007669"/>
    <property type="project" value="InterPro"/>
</dbReference>
<evidence type="ECO:0000256" key="13">
    <source>
        <dbReference type="ARBA" id="ARBA00022884"/>
    </source>
</evidence>
<dbReference type="InterPro" id="IPR000999">
    <property type="entry name" value="RNase_III_dom"/>
</dbReference>
<evidence type="ECO:0000313" key="26">
    <source>
        <dbReference type="Proteomes" id="UP000693738"/>
    </source>
</evidence>
<dbReference type="Pfam" id="PF24995">
    <property type="entry name" value="DSRM_2"/>
    <property type="match status" value="1"/>
</dbReference>
<dbReference type="Pfam" id="PF04851">
    <property type="entry name" value="ResIII"/>
    <property type="match status" value="1"/>
</dbReference>
<dbReference type="GO" id="GO:0051607">
    <property type="term" value="P:defense response to virus"/>
    <property type="evidence" value="ECO:0007669"/>
    <property type="project" value="UniProtKB-KW"/>
</dbReference>
<dbReference type="GO" id="GO:0005737">
    <property type="term" value="C:cytoplasm"/>
    <property type="evidence" value="ECO:0007669"/>
    <property type="project" value="TreeGrafter"/>
</dbReference>
<evidence type="ECO:0000256" key="15">
    <source>
        <dbReference type="ARBA" id="ARBA00023211"/>
    </source>
</evidence>
<dbReference type="SMART" id="SM00490">
    <property type="entry name" value="HELICc"/>
    <property type="match status" value="1"/>
</dbReference>
<gene>
    <name evidence="25" type="ORF">FEQUK3_LOCUS5736</name>
</gene>
<dbReference type="EMBL" id="CAJSTJ010000131">
    <property type="protein sequence ID" value="CAG7559997.1"/>
    <property type="molecule type" value="Genomic_DNA"/>
</dbReference>
<evidence type="ECO:0000256" key="1">
    <source>
        <dbReference type="ARBA" id="ARBA00001936"/>
    </source>
</evidence>
<evidence type="ECO:0000256" key="16">
    <source>
        <dbReference type="ARBA" id="ARBA00035116"/>
    </source>
</evidence>
<keyword evidence="8" id="KW-0378">Hydrolase</keyword>
<keyword evidence="4" id="KW-0930">Antiviral protein</keyword>
<feature type="region of interest" description="Disordered" evidence="19">
    <location>
        <begin position="934"/>
        <end position="954"/>
    </location>
</feature>
<comment type="cofactor">
    <cofactor evidence="1">
        <name>Mn(2+)</name>
        <dbReference type="ChEBI" id="CHEBI:29035"/>
    </cofactor>
</comment>
<dbReference type="InterPro" id="IPR003100">
    <property type="entry name" value="PAZ_dom"/>
</dbReference>
<dbReference type="PANTHER" id="PTHR14950:SF62">
    <property type="entry name" value="DICER-LIKE PROTEIN 1"/>
    <property type="match status" value="1"/>
</dbReference>
<evidence type="ECO:0000256" key="4">
    <source>
        <dbReference type="ARBA" id="ARBA00022721"/>
    </source>
</evidence>
<evidence type="ECO:0000256" key="17">
    <source>
        <dbReference type="PROSITE-ProRule" id="PRU00657"/>
    </source>
</evidence>
<comment type="caution">
    <text evidence="25">The sequence shown here is derived from an EMBL/GenBank/DDBJ whole genome shotgun (WGS) entry which is preliminary data.</text>
</comment>
<dbReference type="GO" id="GO:0004525">
    <property type="term" value="F:ribonuclease III activity"/>
    <property type="evidence" value="ECO:0007669"/>
    <property type="project" value="InterPro"/>
</dbReference>
<evidence type="ECO:0000256" key="14">
    <source>
        <dbReference type="ARBA" id="ARBA00023118"/>
    </source>
</evidence>
<evidence type="ECO:0000313" key="25">
    <source>
        <dbReference type="EMBL" id="CAG7559997.1"/>
    </source>
</evidence>
<evidence type="ECO:0000256" key="2">
    <source>
        <dbReference type="ARBA" id="ARBA00001946"/>
    </source>
</evidence>
<keyword evidence="13 17" id="KW-0694">RNA-binding</keyword>
<keyword evidence="15" id="KW-0464">Manganese</keyword>
<dbReference type="PROSITE" id="PS50142">
    <property type="entry name" value="RNASE_3_2"/>
    <property type="match status" value="2"/>
</dbReference>
<keyword evidence="10" id="KW-0862">Zinc</keyword>
<evidence type="ECO:0000256" key="6">
    <source>
        <dbReference type="ARBA" id="ARBA00022737"/>
    </source>
</evidence>
<dbReference type="InterPro" id="IPR006935">
    <property type="entry name" value="Helicase/UvrB_N"/>
</dbReference>
<dbReference type="GO" id="GO:0003723">
    <property type="term" value="F:RNA binding"/>
    <property type="evidence" value="ECO:0007669"/>
    <property type="project" value="UniProtKB-UniRule"/>
</dbReference>
<dbReference type="SMART" id="SM00535">
    <property type="entry name" value="RIBOc"/>
    <property type="match status" value="2"/>
</dbReference>
<dbReference type="GO" id="GO:0046872">
    <property type="term" value="F:metal ion binding"/>
    <property type="evidence" value="ECO:0007669"/>
    <property type="project" value="UniProtKB-KW"/>
</dbReference>
<dbReference type="InterPro" id="IPR014001">
    <property type="entry name" value="Helicase_ATP-bd"/>
</dbReference>
<evidence type="ECO:0000256" key="3">
    <source>
        <dbReference type="ARBA" id="ARBA00020797"/>
    </source>
</evidence>
<feature type="coiled-coil region" evidence="18">
    <location>
        <begin position="1346"/>
        <end position="1373"/>
    </location>
</feature>
<evidence type="ECO:0000256" key="12">
    <source>
        <dbReference type="ARBA" id="ARBA00022842"/>
    </source>
</evidence>
<organism evidence="25 26">
    <name type="scientific">Fusarium equiseti</name>
    <name type="common">Fusarium scirpi</name>
    <dbReference type="NCBI Taxonomy" id="61235"/>
    <lineage>
        <taxon>Eukaryota</taxon>
        <taxon>Fungi</taxon>
        <taxon>Dikarya</taxon>
        <taxon>Ascomycota</taxon>
        <taxon>Pezizomycotina</taxon>
        <taxon>Sordariomycetes</taxon>
        <taxon>Hypocreomycetidae</taxon>
        <taxon>Hypocreales</taxon>
        <taxon>Nectriaceae</taxon>
        <taxon>Fusarium</taxon>
        <taxon>Fusarium incarnatum-equiseti species complex</taxon>
    </lineage>
</organism>
<reference evidence="25" key="1">
    <citation type="submission" date="2021-05" db="EMBL/GenBank/DDBJ databases">
        <authorList>
            <person name="Khan N."/>
        </authorList>
    </citation>
    <scope>NUCLEOTIDE SEQUENCE</scope>
</reference>
<feature type="domain" description="RNase III" evidence="20">
    <location>
        <begin position="1250"/>
        <end position="1409"/>
    </location>
</feature>
<evidence type="ECO:0000256" key="19">
    <source>
        <dbReference type="SAM" id="MobiDB-lite"/>
    </source>
</evidence>
<dbReference type="GO" id="GO:0005634">
    <property type="term" value="C:nucleus"/>
    <property type="evidence" value="ECO:0007669"/>
    <property type="project" value="TreeGrafter"/>
</dbReference>
<dbReference type="Pfam" id="PF00636">
    <property type="entry name" value="Ribonuclease_3"/>
    <property type="match status" value="2"/>
</dbReference>
<protein>
    <recommendedName>
        <fullName evidence="3">Dicer-like protein 1</fullName>
    </recommendedName>
</protein>
<dbReference type="FunFam" id="1.10.1520.10:FF:000015">
    <property type="entry name" value="Dicer-like protein 1"/>
    <property type="match status" value="1"/>
</dbReference>
<keyword evidence="9" id="KW-0347">Helicase</keyword>
<evidence type="ECO:0000256" key="8">
    <source>
        <dbReference type="ARBA" id="ARBA00022801"/>
    </source>
</evidence>
<keyword evidence="7" id="KW-0547">Nucleotide-binding</keyword>
<dbReference type="GO" id="GO:0004386">
    <property type="term" value="F:helicase activity"/>
    <property type="evidence" value="ECO:0007669"/>
    <property type="project" value="UniProtKB-KW"/>
</dbReference>
<keyword evidence="5" id="KW-0479">Metal-binding</keyword>
<evidence type="ECO:0000259" key="21">
    <source>
        <dbReference type="PROSITE" id="PS50821"/>
    </source>
</evidence>
<keyword evidence="6" id="KW-0677">Repeat</keyword>
<dbReference type="PROSITE" id="PS00517">
    <property type="entry name" value="RNASE_3_1"/>
    <property type="match status" value="2"/>
</dbReference>
<feature type="domain" description="Dicer dsRNA-binding fold" evidence="24">
    <location>
        <begin position="660"/>
        <end position="750"/>
    </location>
</feature>
<proteinExistence type="inferred from homology"/>
<evidence type="ECO:0000259" key="22">
    <source>
        <dbReference type="PROSITE" id="PS51192"/>
    </source>
</evidence>
<dbReference type="GO" id="GO:0050688">
    <property type="term" value="P:regulation of defense response to virus"/>
    <property type="evidence" value="ECO:0007669"/>
    <property type="project" value="UniProtKB-KW"/>
</dbReference>
<dbReference type="InterPro" id="IPR001650">
    <property type="entry name" value="Helicase_C-like"/>
</dbReference>
<evidence type="ECO:0000256" key="5">
    <source>
        <dbReference type="ARBA" id="ARBA00022723"/>
    </source>
</evidence>
<dbReference type="PANTHER" id="PTHR14950">
    <property type="entry name" value="DICER-RELATED"/>
    <property type="match status" value="1"/>
</dbReference>
<dbReference type="PROSITE" id="PS51327">
    <property type="entry name" value="DICER_DSRBF"/>
    <property type="match status" value="1"/>
</dbReference>
<keyword evidence="14" id="KW-0051">Antiviral defense</keyword>
<dbReference type="GO" id="GO:0005524">
    <property type="term" value="F:ATP binding"/>
    <property type="evidence" value="ECO:0007669"/>
    <property type="project" value="UniProtKB-KW"/>
</dbReference>
<keyword evidence="11" id="KW-0067">ATP-binding</keyword>
<dbReference type="Pfam" id="PF03368">
    <property type="entry name" value="Dicer_dimer"/>
    <property type="match status" value="1"/>
</dbReference>
<dbReference type="Proteomes" id="UP000693738">
    <property type="component" value="Unassembled WGS sequence"/>
</dbReference>
<evidence type="ECO:0000256" key="18">
    <source>
        <dbReference type="SAM" id="Coils"/>
    </source>
</evidence>
<dbReference type="CDD" id="cd18034">
    <property type="entry name" value="DEXHc_dicer"/>
    <property type="match status" value="1"/>
</dbReference>
<dbReference type="PROSITE" id="PS51194">
    <property type="entry name" value="HELICASE_CTER"/>
    <property type="match status" value="1"/>
</dbReference>
<evidence type="ECO:0000256" key="11">
    <source>
        <dbReference type="ARBA" id="ARBA00022840"/>
    </source>
</evidence>
<dbReference type="PROSITE" id="PS51192">
    <property type="entry name" value="HELICASE_ATP_BIND_1"/>
    <property type="match status" value="1"/>
</dbReference>
<name>A0A8J2IU82_FUSEQ</name>
<dbReference type="PROSITE" id="PS50821">
    <property type="entry name" value="PAZ"/>
    <property type="match status" value="1"/>
</dbReference>
<accession>A0A8J2IU82</accession>
<dbReference type="SMART" id="SM00487">
    <property type="entry name" value="DEXDc"/>
    <property type="match status" value="1"/>
</dbReference>
<sequence>MVVQHGDPSSVRPPMDMITAKRRRESSGEVCDLIVDLPAVTLEEDVDKVDQTDSEDEDDQGVQYRLTVKPSKARRITERQRAGQKALQDFARQYREEAYTKPDKSLANLTDYEYQIELSEKAKEKNIIVVLPTGNFLSVELATGWLLTHAGTGKTKIAANLLTHCLRQEVESRSVGNPKKVAFFLVEKVALCEQQYHALKDSVGGHPIEMFTGGSKGLKRSTTYWDTQFSENAVVLCTAHILLDCLNNAFITMDRIHLLIFDEAHHAKKKHDYAEIMRRYYYTTSKSERPRILGLTASPVDSKTRDVREFARELERTLDSEIAVLSDKNLMEVMAQQVLVEETVRYDTLELPEETRTPLWDSISRLVSRNEAFEASLSFTKEASSTLGPWCADRYWQLSITEDETKRLSDRTKAAFVGNTEHVLARLDKARDTVQQVREVVAAHKFNAITPGSNDLSSKVKCLHEILVHAFTADDATRCIVFVNQRHTACLLADLYNQASMAIPGMTAGYMIGHKAGSGHIGNMSLQKQCSALEKFTENKINCLFATSVAEEGIDVPECGLCVRFDLYSSVIQYVQSKGRARSKSSRFITMLEDGNMKQVRTIKQALRDVTAVQKFCLAQPEDRKLQDETWVEGMEEQIERVSYHVYETNTGARLTFPSSLELLARFAATLHAGDGLNIKAEYHVYKARTQYVATVHLPQNSPLVSQTGYPQRSKILAKCSAAFEACKKLIAGKHIDEHLQPKFIKQAHKMRNARVGISPNKKAEHDMRVRPNIWSSVGEWTDFYPTMITLNMKSGQERESRPLILLSRKALPQLPSIPLFFGNGRSGVVELSCSQEPLSITAQQAEGLTVFTLKIFDDVFSKKFEATCDQFPYLLAPSARVSHEALQIDWDTVSLVKEHEFLDWNNAPDDFFVDKFVVDLYDGGRKLILKGIDKTKKPSDPTPEGVPEPRSRAYRSAEPTIKEYSNSFFGKSRKMRVWSDDQPVVRAELLSLRRNLLDEFQVDEEVNKDCFVILEPLNVSPLPLDVVSMALKFPAIIHRIDSVLVALDACEVLELSIPPALALEAMTKDSDNTDEHDKQQINFQAGMGSNYERLEFLGDSFLKMATTIAIFTRKPKGDECLYHVERMLLICNQNLFNTAVDCKLPEYIRSLAFNRRTWYPDLTLIKGKALKANKRQRLADKTIADVCEALIGAAYLSSKDDKMNMAVKAVTQMARSKHHSMVTFDDYYAAFKVPDWQKANSNANQRRLVQKVEEAIEYHFKSAPLLESAFTHPSYTYSGSVPHYQRLEFLGDALLDMAIVEYLYMNFPLADPQWLTEHKMAMVSNHFLGCLCVKLNLHHHLLANYSIFSNEIRDYVIELEAAEEDARKEAEQGRIPMRMDFWRNIKPPPKAYADSVEALVGAMFVDSQFDYSVVENFFTKYIVPYFEDMSLYDTFANKHPVTILTKMMQRQVGCKAWSVMSKVEVPDAERGMDVATEDDVLSAFIAHEVVITSYVSSSGWSGKMKAAELAIELIESFGGDMEAVRKRLGCSCDVRVDDMEIDHGTAV</sequence>
<evidence type="ECO:0000259" key="20">
    <source>
        <dbReference type="PROSITE" id="PS50142"/>
    </source>
</evidence>
<feature type="domain" description="Helicase C-terminal" evidence="23">
    <location>
        <begin position="455"/>
        <end position="624"/>
    </location>
</feature>
<evidence type="ECO:0000256" key="9">
    <source>
        <dbReference type="ARBA" id="ARBA00022806"/>
    </source>
</evidence>